<dbReference type="SMART" id="SM00363">
    <property type="entry name" value="S4"/>
    <property type="match status" value="1"/>
</dbReference>
<keyword evidence="3 5" id="KW-0694">RNA-binding</keyword>
<protein>
    <recommendedName>
        <fullName evidence="6">Pseudouridine synthase</fullName>
        <ecNumber evidence="6">5.4.99.-</ecNumber>
    </recommendedName>
</protein>
<dbReference type="Proteomes" id="UP000501003">
    <property type="component" value="Chromosome"/>
</dbReference>
<keyword evidence="4 6" id="KW-0413">Isomerase</keyword>
<evidence type="ECO:0000256" key="5">
    <source>
        <dbReference type="PROSITE-ProRule" id="PRU00182"/>
    </source>
</evidence>
<dbReference type="GO" id="GO:0120159">
    <property type="term" value="F:rRNA pseudouridine synthase activity"/>
    <property type="evidence" value="ECO:0007669"/>
    <property type="project" value="UniProtKB-ARBA"/>
</dbReference>
<name>A0A7D4UDE8_9MICO</name>
<dbReference type="Gene3D" id="3.30.70.1560">
    <property type="entry name" value="Alpha-L RNA-binding motif"/>
    <property type="match status" value="1"/>
</dbReference>
<evidence type="ECO:0000256" key="2">
    <source>
        <dbReference type="ARBA" id="ARBA00008348"/>
    </source>
</evidence>
<dbReference type="FunFam" id="3.10.290.10:FF:000003">
    <property type="entry name" value="Pseudouridine synthase"/>
    <property type="match status" value="1"/>
</dbReference>
<comment type="similarity">
    <text evidence="2 6">Belongs to the pseudouridine synthase RsuA family.</text>
</comment>
<dbReference type="Pfam" id="PF01479">
    <property type="entry name" value="S4"/>
    <property type="match status" value="1"/>
</dbReference>
<dbReference type="CDD" id="cd00165">
    <property type="entry name" value="S4"/>
    <property type="match status" value="1"/>
</dbReference>
<dbReference type="SUPFAM" id="SSF55174">
    <property type="entry name" value="Alpha-L RNA-binding motif"/>
    <property type="match status" value="1"/>
</dbReference>
<dbReference type="FunFam" id="3.30.70.1560:FF:000001">
    <property type="entry name" value="Pseudouridine synthase"/>
    <property type="match status" value="1"/>
</dbReference>
<dbReference type="InterPro" id="IPR000748">
    <property type="entry name" value="PsdUridine_synth_RsuA/RluB/E/F"/>
</dbReference>
<dbReference type="PROSITE" id="PS50889">
    <property type="entry name" value="S4"/>
    <property type="match status" value="1"/>
</dbReference>
<evidence type="ECO:0000256" key="6">
    <source>
        <dbReference type="RuleBase" id="RU003887"/>
    </source>
</evidence>
<dbReference type="PROSITE" id="PS01149">
    <property type="entry name" value="PSI_RSU"/>
    <property type="match status" value="1"/>
</dbReference>
<feature type="domain" description="RNA-binding S4" evidence="7">
    <location>
        <begin position="9"/>
        <end position="67"/>
    </location>
</feature>
<accession>A0A7D4UDE8</accession>
<dbReference type="GO" id="GO:0003723">
    <property type="term" value="F:RNA binding"/>
    <property type="evidence" value="ECO:0007669"/>
    <property type="project" value="UniProtKB-KW"/>
</dbReference>
<dbReference type="GO" id="GO:0000455">
    <property type="term" value="P:enzyme-directed rRNA pseudouridine synthesis"/>
    <property type="evidence" value="ECO:0007669"/>
    <property type="project" value="UniProtKB-ARBA"/>
</dbReference>
<dbReference type="GO" id="GO:0005829">
    <property type="term" value="C:cytosol"/>
    <property type="evidence" value="ECO:0007669"/>
    <property type="project" value="UniProtKB-ARBA"/>
</dbReference>
<dbReference type="SUPFAM" id="SSF55120">
    <property type="entry name" value="Pseudouridine synthase"/>
    <property type="match status" value="1"/>
</dbReference>
<evidence type="ECO:0000256" key="1">
    <source>
        <dbReference type="ARBA" id="ARBA00000073"/>
    </source>
</evidence>
<reference evidence="8 9" key="1">
    <citation type="submission" date="2020-05" db="EMBL/GenBank/DDBJ databases">
        <title>Aquirufa sp. strain 15G-AUS-rot a new Aquirufa species.</title>
        <authorList>
            <person name="Pitt A."/>
            <person name="Hahn M.W."/>
        </authorList>
    </citation>
    <scope>NUCLEOTIDE SEQUENCE [LARGE SCALE GENOMIC DNA]</scope>
    <source>
        <strain evidence="8 9">15G-AUS-rot</strain>
    </source>
</reference>
<dbReference type="RefSeq" id="WP_173493711.1">
    <property type="nucleotide sequence ID" value="NZ_CP054056.1"/>
</dbReference>
<dbReference type="NCBIfam" id="TIGR00093">
    <property type="entry name" value="pseudouridine synthase"/>
    <property type="match status" value="1"/>
</dbReference>
<dbReference type="Gene3D" id="3.30.70.580">
    <property type="entry name" value="Pseudouridine synthase I, catalytic domain, N-terminal subdomain"/>
    <property type="match status" value="1"/>
</dbReference>
<evidence type="ECO:0000256" key="3">
    <source>
        <dbReference type="ARBA" id="ARBA00022884"/>
    </source>
</evidence>
<sequence>MTLTDSEGIRLQKVLAAAGVASRRAVEEMIVKGRIRVNGKVVKELGTRIFPEADQVQVDGRPVQLDPDRVYFAFHKPKGVVSTMADENGRKCLADFFIGYERVFNVGRLDSETTGLLLMTNDGELANALAHPSFGVEKLYVAKVRGKITRVEMQRLMEGVKLEDGISKADNARVLDQNEQSSLVEIVLHSGKNRVVRRMLEAVGFPVLDLVRKSFGPIRLGNLKPGQFKELSKLEVGLLMQAAAGKAETGKRR</sequence>
<dbReference type="EMBL" id="CP054056">
    <property type="protein sequence ID" value="QKJ25414.1"/>
    <property type="molecule type" value="Genomic_DNA"/>
</dbReference>
<dbReference type="InterPro" id="IPR036986">
    <property type="entry name" value="S4_RNA-bd_sf"/>
</dbReference>
<proteinExistence type="inferred from homology"/>
<dbReference type="InterPro" id="IPR020103">
    <property type="entry name" value="PsdUridine_synth_cat_dom_sf"/>
</dbReference>
<dbReference type="KEGG" id="aqg:HRU87_04345"/>
<organism evidence="8 9">
    <name type="scientific">Aquiluna borgnonia</name>
    <dbReference type="NCBI Taxonomy" id="2499157"/>
    <lineage>
        <taxon>Bacteria</taxon>
        <taxon>Bacillati</taxon>
        <taxon>Actinomycetota</taxon>
        <taxon>Actinomycetes</taxon>
        <taxon>Micrococcales</taxon>
        <taxon>Microbacteriaceae</taxon>
        <taxon>Luna cluster</taxon>
        <taxon>Luna-1 subcluster</taxon>
        <taxon>Aquiluna</taxon>
    </lineage>
</organism>
<evidence type="ECO:0000259" key="7">
    <source>
        <dbReference type="SMART" id="SM00363"/>
    </source>
</evidence>
<dbReference type="CDD" id="cd02870">
    <property type="entry name" value="PseudoU_synth_RsuA_like"/>
    <property type="match status" value="1"/>
</dbReference>
<evidence type="ECO:0000313" key="9">
    <source>
        <dbReference type="Proteomes" id="UP000501003"/>
    </source>
</evidence>
<evidence type="ECO:0000256" key="4">
    <source>
        <dbReference type="ARBA" id="ARBA00023235"/>
    </source>
</evidence>
<comment type="catalytic activity">
    <reaction evidence="1">
        <text>a uridine in RNA = a pseudouridine in RNA</text>
        <dbReference type="Rhea" id="RHEA:48348"/>
        <dbReference type="Rhea" id="RHEA-COMP:12068"/>
        <dbReference type="Rhea" id="RHEA-COMP:12069"/>
        <dbReference type="ChEBI" id="CHEBI:65314"/>
        <dbReference type="ChEBI" id="CHEBI:65315"/>
    </reaction>
</comment>
<keyword evidence="9" id="KW-1185">Reference proteome</keyword>
<dbReference type="InterPro" id="IPR002942">
    <property type="entry name" value="S4_RNA-bd"/>
</dbReference>
<dbReference type="Gene3D" id="3.10.290.10">
    <property type="entry name" value="RNA-binding S4 domain"/>
    <property type="match status" value="1"/>
</dbReference>
<dbReference type="InterPro" id="IPR020094">
    <property type="entry name" value="TruA/RsuA/RluB/E/F_N"/>
</dbReference>
<dbReference type="InterPro" id="IPR006145">
    <property type="entry name" value="PsdUridine_synth_RsuA/RluA"/>
</dbReference>
<dbReference type="InterPro" id="IPR018496">
    <property type="entry name" value="PsdUridine_synth_RsuA/RluB_CS"/>
</dbReference>
<dbReference type="InterPro" id="IPR042092">
    <property type="entry name" value="PsdUridine_s_RsuA/RluB/E/F_cat"/>
</dbReference>
<gene>
    <name evidence="8" type="ORF">HRU87_04345</name>
</gene>
<dbReference type="PANTHER" id="PTHR47683">
    <property type="entry name" value="PSEUDOURIDINE SYNTHASE FAMILY PROTEIN-RELATED"/>
    <property type="match status" value="1"/>
</dbReference>
<dbReference type="AlphaFoldDB" id="A0A7D4UDE8"/>
<dbReference type="PANTHER" id="PTHR47683:SF2">
    <property type="entry name" value="RNA-BINDING S4 DOMAIN-CONTAINING PROTEIN"/>
    <property type="match status" value="1"/>
</dbReference>
<evidence type="ECO:0000313" key="8">
    <source>
        <dbReference type="EMBL" id="QKJ25414.1"/>
    </source>
</evidence>
<dbReference type="InterPro" id="IPR050343">
    <property type="entry name" value="RsuA_PseudoU_synthase"/>
</dbReference>
<dbReference type="EC" id="5.4.99.-" evidence="6"/>
<dbReference type="Pfam" id="PF00849">
    <property type="entry name" value="PseudoU_synth_2"/>
    <property type="match status" value="1"/>
</dbReference>